<feature type="transmembrane region" description="Helical" evidence="1">
    <location>
        <begin position="70"/>
        <end position="88"/>
    </location>
</feature>
<keyword evidence="1" id="KW-1133">Transmembrane helix</keyword>
<gene>
    <name evidence="2" type="ORF">RUA8715_00109</name>
</gene>
<feature type="transmembrane region" description="Helical" evidence="1">
    <location>
        <begin position="288"/>
        <end position="306"/>
    </location>
</feature>
<protein>
    <submittedName>
        <fullName evidence="2">NnrS protein</fullName>
    </submittedName>
</protein>
<name>A0A238JR61_9RHOB</name>
<feature type="transmembrane region" description="Helical" evidence="1">
    <location>
        <begin position="128"/>
        <end position="149"/>
    </location>
</feature>
<feature type="transmembrane region" description="Helical" evidence="1">
    <location>
        <begin position="223"/>
        <end position="241"/>
    </location>
</feature>
<organism evidence="2 3">
    <name type="scientific">Ruegeria arenilitoris</name>
    <dbReference type="NCBI Taxonomy" id="1173585"/>
    <lineage>
        <taxon>Bacteria</taxon>
        <taxon>Pseudomonadati</taxon>
        <taxon>Pseudomonadota</taxon>
        <taxon>Alphaproteobacteria</taxon>
        <taxon>Rhodobacterales</taxon>
        <taxon>Roseobacteraceae</taxon>
        <taxon>Ruegeria</taxon>
    </lineage>
</organism>
<dbReference type="OrthoDB" id="5146486at2"/>
<evidence type="ECO:0000256" key="1">
    <source>
        <dbReference type="SAM" id="Phobius"/>
    </source>
</evidence>
<dbReference type="Pfam" id="PF05940">
    <property type="entry name" value="NnrS"/>
    <property type="match status" value="1"/>
</dbReference>
<feature type="transmembrane region" description="Helical" evidence="1">
    <location>
        <begin position="155"/>
        <end position="177"/>
    </location>
</feature>
<dbReference type="AlphaFoldDB" id="A0A238JR61"/>
<evidence type="ECO:0000313" key="2">
    <source>
        <dbReference type="EMBL" id="SMX33168.1"/>
    </source>
</evidence>
<feature type="transmembrane region" description="Helical" evidence="1">
    <location>
        <begin position="43"/>
        <end position="63"/>
    </location>
</feature>
<feature type="transmembrane region" description="Helical" evidence="1">
    <location>
        <begin position="94"/>
        <end position="116"/>
    </location>
</feature>
<dbReference type="InterPro" id="IPR010266">
    <property type="entry name" value="NnrS"/>
</dbReference>
<sequence length="386" mass="40222">MLSSPHRIMFPAAGAAALLGVSGLFLGQDFITHWSPLPGLYAWHAHEMLFGFVGAAFAGYSLTAMRSWSGGGFVSPTGSLLLFALWAMSRFAAIGALGGELIFIVPTGTAFLLFLAGRLAWAALRAQAVAGGLQALFALFLAICQLAYLTGSAPSFSSVLLVALLVSVVGGRMIAAFTWNRTHLSPTAARQFRCARVLGDASAAALALAAVLVGLVSVADGPLIGVLLVICAGCEGGRLWLWHSTAVRQDGLLAMLHMAFAWLPAGMSLLAASLYFPDLLAAPDALHVLTVGAVSCAIYAVAARAVARRCGRLRPSAIDGIGYALLCLAAVLRASSADVPAVLAWGACWAVFLWRHVQALGRPLERPVFSGQASNRMDPGVADQLP</sequence>
<feature type="transmembrane region" description="Helical" evidence="1">
    <location>
        <begin position="253"/>
        <end position="276"/>
    </location>
</feature>
<dbReference type="EMBL" id="FXYG01000001">
    <property type="protein sequence ID" value="SMX33168.1"/>
    <property type="molecule type" value="Genomic_DNA"/>
</dbReference>
<feature type="transmembrane region" description="Helical" evidence="1">
    <location>
        <begin position="197"/>
        <end position="217"/>
    </location>
</feature>
<proteinExistence type="predicted"/>
<keyword evidence="3" id="KW-1185">Reference proteome</keyword>
<reference evidence="3" key="1">
    <citation type="submission" date="2017-05" db="EMBL/GenBank/DDBJ databases">
        <authorList>
            <person name="Rodrigo-Torres L."/>
            <person name="Arahal R. D."/>
            <person name="Lucena T."/>
        </authorList>
    </citation>
    <scope>NUCLEOTIDE SEQUENCE [LARGE SCALE GENOMIC DNA]</scope>
    <source>
        <strain evidence="3">CECT 8715</strain>
    </source>
</reference>
<accession>A0A238JR61</accession>
<dbReference type="RefSeq" id="WP_093961732.1">
    <property type="nucleotide sequence ID" value="NZ_FXYG01000001.1"/>
</dbReference>
<keyword evidence="1" id="KW-0472">Membrane</keyword>
<keyword evidence="1" id="KW-0812">Transmembrane</keyword>
<evidence type="ECO:0000313" key="3">
    <source>
        <dbReference type="Proteomes" id="UP000202485"/>
    </source>
</evidence>
<dbReference type="Proteomes" id="UP000202485">
    <property type="component" value="Unassembled WGS sequence"/>
</dbReference>